<evidence type="ECO:0000313" key="8">
    <source>
        <dbReference type="EMBL" id="GLB51201.1"/>
    </source>
</evidence>
<dbReference type="Gene3D" id="3.40.50.150">
    <property type="entry name" value="Vaccinia Virus protein VP39"/>
    <property type="match status" value="1"/>
</dbReference>
<evidence type="ECO:0000256" key="1">
    <source>
        <dbReference type="ARBA" id="ARBA00012771"/>
    </source>
</evidence>
<dbReference type="InterPro" id="IPR002052">
    <property type="entry name" value="DNA_methylase_N6_adenine_CS"/>
</dbReference>
<dbReference type="Pfam" id="PF17827">
    <property type="entry name" value="PrmC_N"/>
    <property type="match status" value="1"/>
</dbReference>
<evidence type="ECO:0000256" key="5">
    <source>
        <dbReference type="ARBA" id="ARBA00048391"/>
    </source>
</evidence>
<dbReference type="PROSITE" id="PS00092">
    <property type="entry name" value="N6_MTASE"/>
    <property type="match status" value="1"/>
</dbReference>
<dbReference type="GO" id="GO:0102559">
    <property type="term" value="F:peptide chain release factor N(5)-glutamine methyltransferase activity"/>
    <property type="evidence" value="ECO:0007669"/>
    <property type="project" value="UniProtKB-EC"/>
</dbReference>
<evidence type="ECO:0000259" key="6">
    <source>
        <dbReference type="Pfam" id="PF05175"/>
    </source>
</evidence>
<evidence type="ECO:0000256" key="3">
    <source>
        <dbReference type="ARBA" id="ARBA00022679"/>
    </source>
</evidence>
<protein>
    <recommendedName>
        <fullName evidence="1">peptide chain release factor N(5)-glutamine methyltransferase</fullName>
        <ecNumber evidence="1">2.1.1.297</ecNumber>
    </recommendedName>
</protein>
<dbReference type="PANTHER" id="PTHR18895:SF74">
    <property type="entry name" value="MTRF1L RELEASE FACTOR GLUTAMINE METHYLTRANSFERASE"/>
    <property type="match status" value="1"/>
</dbReference>
<proteinExistence type="predicted"/>
<organism evidence="8 9">
    <name type="scientific">Neptunitalea chrysea</name>
    <dbReference type="NCBI Taxonomy" id="1647581"/>
    <lineage>
        <taxon>Bacteria</taxon>
        <taxon>Pseudomonadati</taxon>
        <taxon>Bacteroidota</taxon>
        <taxon>Flavobacteriia</taxon>
        <taxon>Flavobacteriales</taxon>
        <taxon>Flavobacteriaceae</taxon>
        <taxon>Neptunitalea</taxon>
    </lineage>
</organism>
<dbReference type="SUPFAM" id="SSF53335">
    <property type="entry name" value="S-adenosyl-L-methionine-dependent methyltransferases"/>
    <property type="match status" value="1"/>
</dbReference>
<dbReference type="GO" id="GO:0003676">
    <property type="term" value="F:nucleic acid binding"/>
    <property type="evidence" value="ECO:0007669"/>
    <property type="project" value="InterPro"/>
</dbReference>
<dbReference type="InterPro" id="IPR019874">
    <property type="entry name" value="RF_methyltr_PrmC"/>
</dbReference>
<dbReference type="Proteomes" id="UP001143545">
    <property type="component" value="Unassembled WGS sequence"/>
</dbReference>
<dbReference type="InterPro" id="IPR050320">
    <property type="entry name" value="N5-glutamine_MTase"/>
</dbReference>
<keyword evidence="9" id="KW-1185">Reference proteome</keyword>
<reference evidence="8" key="1">
    <citation type="submission" date="2022-07" db="EMBL/GenBank/DDBJ databases">
        <title>Taxonomy of Novel Oxalotrophic and Methylotrophic Bacteria.</title>
        <authorList>
            <person name="Sahin N."/>
            <person name="Tani A."/>
        </authorList>
    </citation>
    <scope>NUCLEOTIDE SEQUENCE</scope>
    <source>
        <strain evidence="8">AM327</strain>
    </source>
</reference>
<dbReference type="GO" id="GO:0032259">
    <property type="term" value="P:methylation"/>
    <property type="evidence" value="ECO:0007669"/>
    <property type="project" value="UniProtKB-KW"/>
</dbReference>
<dbReference type="InterPro" id="IPR040758">
    <property type="entry name" value="PrmC_N"/>
</dbReference>
<keyword evidence="4" id="KW-0949">S-adenosyl-L-methionine</keyword>
<dbReference type="NCBIfam" id="TIGR00536">
    <property type="entry name" value="hemK_fam"/>
    <property type="match status" value="1"/>
</dbReference>
<feature type="domain" description="Release factor glutamine methyltransferase N-terminal" evidence="7">
    <location>
        <begin position="29"/>
        <end position="76"/>
    </location>
</feature>
<keyword evidence="3" id="KW-0808">Transferase</keyword>
<dbReference type="EMBL" id="BRVP01000002">
    <property type="protein sequence ID" value="GLB51201.1"/>
    <property type="molecule type" value="Genomic_DNA"/>
</dbReference>
<comment type="caution">
    <text evidence="8">The sequence shown here is derived from an EMBL/GenBank/DDBJ whole genome shotgun (WGS) entry which is preliminary data.</text>
</comment>
<evidence type="ECO:0000259" key="7">
    <source>
        <dbReference type="Pfam" id="PF17827"/>
    </source>
</evidence>
<dbReference type="PANTHER" id="PTHR18895">
    <property type="entry name" value="HEMK METHYLTRANSFERASE"/>
    <property type="match status" value="1"/>
</dbReference>
<evidence type="ECO:0000313" key="9">
    <source>
        <dbReference type="Proteomes" id="UP001143545"/>
    </source>
</evidence>
<dbReference type="AlphaFoldDB" id="A0A9W6EU36"/>
<gene>
    <name evidence="8" type="primary">prmC</name>
    <name evidence="8" type="ORF">NBRC110019_02400</name>
</gene>
<dbReference type="EC" id="2.1.1.297" evidence="1"/>
<dbReference type="InterPro" id="IPR029063">
    <property type="entry name" value="SAM-dependent_MTases_sf"/>
</dbReference>
<feature type="domain" description="Methyltransferase small" evidence="6">
    <location>
        <begin position="117"/>
        <end position="202"/>
    </location>
</feature>
<evidence type="ECO:0000256" key="4">
    <source>
        <dbReference type="ARBA" id="ARBA00022691"/>
    </source>
</evidence>
<dbReference type="RefSeq" id="WP_281751500.1">
    <property type="nucleotide sequence ID" value="NZ_BRVP01000002.1"/>
</dbReference>
<evidence type="ECO:0000256" key="2">
    <source>
        <dbReference type="ARBA" id="ARBA00022603"/>
    </source>
</evidence>
<sequence>MKLKELHIAFQDALFGLTDKEEINSFFFMLTEHFVKISRLQLALQPDLEINEEQRDLMLHALEGLKKERPIQYIIGKAFFYDLVFEVDENTLIPRPETEELVDWIVSDVKGVGIENPQVLDIGTGSGCIAITVAHELPKAAVLALDVSEKALEKAYNNAKLNKVNVTFKIQDILKVDSQMSDLPLCSVIVSNPPYVRELEKKEMKKNVLEYEPDTALFVSDGNPLLFYDKISDIALTNLEEGGLLYFEINQYLAKETKELVTSKGFKEVTLRKDIYGNYRMLKAIKA</sequence>
<dbReference type="Gene3D" id="1.10.8.10">
    <property type="entry name" value="DNA helicase RuvA subunit, C-terminal domain"/>
    <property type="match status" value="1"/>
</dbReference>
<dbReference type="NCBIfam" id="TIGR03534">
    <property type="entry name" value="RF_mod_PrmC"/>
    <property type="match status" value="1"/>
</dbReference>
<dbReference type="CDD" id="cd02440">
    <property type="entry name" value="AdoMet_MTases"/>
    <property type="match status" value="1"/>
</dbReference>
<comment type="catalytic activity">
    <reaction evidence="5">
        <text>L-glutaminyl-[peptide chain release factor] + S-adenosyl-L-methionine = N(5)-methyl-L-glutaminyl-[peptide chain release factor] + S-adenosyl-L-homocysteine + H(+)</text>
        <dbReference type="Rhea" id="RHEA:42896"/>
        <dbReference type="Rhea" id="RHEA-COMP:10271"/>
        <dbReference type="Rhea" id="RHEA-COMP:10272"/>
        <dbReference type="ChEBI" id="CHEBI:15378"/>
        <dbReference type="ChEBI" id="CHEBI:30011"/>
        <dbReference type="ChEBI" id="CHEBI:57856"/>
        <dbReference type="ChEBI" id="CHEBI:59789"/>
        <dbReference type="ChEBI" id="CHEBI:61891"/>
        <dbReference type="EC" id="2.1.1.297"/>
    </reaction>
</comment>
<dbReference type="InterPro" id="IPR004556">
    <property type="entry name" value="HemK-like"/>
</dbReference>
<dbReference type="Pfam" id="PF05175">
    <property type="entry name" value="MTS"/>
    <property type="match status" value="1"/>
</dbReference>
<dbReference type="InterPro" id="IPR007848">
    <property type="entry name" value="Small_mtfrase_dom"/>
</dbReference>
<keyword evidence="2 8" id="KW-0489">Methyltransferase</keyword>
<name>A0A9W6EU36_9FLAO</name>
<accession>A0A9W6EU36</accession>